<dbReference type="AlphaFoldDB" id="A0A4Y2C188"/>
<sequence>MAGRMAKHIVRSRIRSYVGSGPRLPPGITDGRRGFHL</sequence>
<organism evidence="1 2">
    <name type="scientific">Araneus ventricosus</name>
    <name type="common">Orbweaver spider</name>
    <name type="synonym">Epeira ventricosa</name>
    <dbReference type="NCBI Taxonomy" id="182803"/>
    <lineage>
        <taxon>Eukaryota</taxon>
        <taxon>Metazoa</taxon>
        <taxon>Ecdysozoa</taxon>
        <taxon>Arthropoda</taxon>
        <taxon>Chelicerata</taxon>
        <taxon>Arachnida</taxon>
        <taxon>Araneae</taxon>
        <taxon>Araneomorphae</taxon>
        <taxon>Entelegynae</taxon>
        <taxon>Araneoidea</taxon>
        <taxon>Araneidae</taxon>
        <taxon>Araneus</taxon>
    </lineage>
</organism>
<evidence type="ECO:0000313" key="2">
    <source>
        <dbReference type="Proteomes" id="UP000499080"/>
    </source>
</evidence>
<dbReference type="Proteomes" id="UP000499080">
    <property type="component" value="Unassembled WGS sequence"/>
</dbReference>
<reference evidence="1 2" key="1">
    <citation type="journal article" date="2019" name="Sci. Rep.">
        <title>Orb-weaving spider Araneus ventricosus genome elucidates the spidroin gene catalogue.</title>
        <authorList>
            <person name="Kono N."/>
            <person name="Nakamura H."/>
            <person name="Ohtoshi R."/>
            <person name="Moran D.A.P."/>
            <person name="Shinohara A."/>
            <person name="Yoshida Y."/>
            <person name="Fujiwara M."/>
            <person name="Mori M."/>
            <person name="Tomita M."/>
            <person name="Arakawa K."/>
        </authorList>
    </citation>
    <scope>NUCLEOTIDE SEQUENCE [LARGE SCALE GENOMIC DNA]</scope>
</reference>
<comment type="caution">
    <text evidence="1">The sequence shown here is derived from an EMBL/GenBank/DDBJ whole genome shotgun (WGS) entry which is preliminary data.</text>
</comment>
<evidence type="ECO:0000313" key="1">
    <source>
        <dbReference type="EMBL" id="GBL98241.1"/>
    </source>
</evidence>
<gene>
    <name evidence="1" type="ORF">AVEN_117095_1</name>
</gene>
<accession>A0A4Y2C188</accession>
<feature type="non-terminal residue" evidence="1">
    <location>
        <position position="37"/>
    </location>
</feature>
<dbReference type="EMBL" id="BGPR01237575">
    <property type="protein sequence ID" value="GBL98241.1"/>
    <property type="molecule type" value="Genomic_DNA"/>
</dbReference>
<name>A0A4Y2C188_ARAVE</name>
<keyword evidence="2" id="KW-1185">Reference proteome</keyword>
<protein>
    <submittedName>
        <fullName evidence="1">Uncharacterized protein</fullName>
    </submittedName>
</protein>
<proteinExistence type="predicted"/>